<reference evidence="3" key="1">
    <citation type="journal article" date="2024" name="IScience">
        <title>Strigolactones Initiate the Formation of Haustorium-like Structures in Castilleja.</title>
        <authorList>
            <person name="Buerger M."/>
            <person name="Peterson D."/>
            <person name="Chory J."/>
        </authorList>
    </citation>
    <scope>NUCLEOTIDE SEQUENCE [LARGE SCALE GENOMIC DNA]</scope>
</reference>
<dbReference type="EMBL" id="JAVIJP010000005">
    <property type="protein sequence ID" value="KAL3653332.1"/>
    <property type="molecule type" value="Genomic_DNA"/>
</dbReference>
<dbReference type="InterPro" id="IPR001810">
    <property type="entry name" value="F-box_dom"/>
</dbReference>
<evidence type="ECO:0000259" key="1">
    <source>
        <dbReference type="SMART" id="SM00256"/>
    </source>
</evidence>
<comment type="caution">
    <text evidence="2">The sequence shown here is derived from an EMBL/GenBank/DDBJ whole genome shotgun (WGS) entry which is preliminary data.</text>
</comment>
<dbReference type="Gene3D" id="1.20.1280.50">
    <property type="match status" value="1"/>
</dbReference>
<dbReference type="Pfam" id="PF12937">
    <property type="entry name" value="F-box-like"/>
    <property type="match status" value="1"/>
</dbReference>
<dbReference type="AlphaFoldDB" id="A0ABD3EHW0"/>
<accession>A0ABD3EHW0</accession>
<proteinExistence type="predicted"/>
<evidence type="ECO:0000313" key="2">
    <source>
        <dbReference type="EMBL" id="KAL3653332.1"/>
    </source>
</evidence>
<keyword evidence="3" id="KW-1185">Reference proteome</keyword>
<evidence type="ECO:0000313" key="3">
    <source>
        <dbReference type="Proteomes" id="UP001632038"/>
    </source>
</evidence>
<dbReference type="InterPro" id="IPR036047">
    <property type="entry name" value="F-box-like_dom_sf"/>
</dbReference>
<dbReference type="SMART" id="SM00256">
    <property type="entry name" value="FBOX"/>
    <property type="match status" value="1"/>
</dbReference>
<dbReference type="Proteomes" id="UP001632038">
    <property type="component" value="Unassembled WGS sequence"/>
</dbReference>
<name>A0ABD3EHW0_9LAMI</name>
<dbReference type="CDD" id="cd09917">
    <property type="entry name" value="F-box_SF"/>
    <property type="match status" value="1"/>
</dbReference>
<organism evidence="2 3">
    <name type="scientific">Castilleja foliolosa</name>
    <dbReference type="NCBI Taxonomy" id="1961234"/>
    <lineage>
        <taxon>Eukaryota</taxon>
        <taxon>Viridiplantae</taxon>
        <taxon>Streptophyta</taxon>
        <taxon>Embryophyta</taxon>
        <taxon>Tracheophyta</taxon>
        <taxon>Spermatophyta</taxon>
        <taxon>Magnoliopsida</taxon>
        <taxon>eudicotyledons</taxon>
        <taxon>Gunneridae</taxon>
        <taxon>Pentapetalae</taxon>
        <taxon>asterids</taxon>
        <taxon>lamiids</taxon>
        <taxon>Lamiales</taxon>
        <taxon>Orobanchaceae</taxon>
        <taxon>Pedicularideae</taxon>
        <taxon>Castillejinae</taxon>
        <taxon>Castilleja</taxon>
    </lineage>
</organism>
<feature type="domain" description="F-box" evidence="1">
    <location>
        <begin position="12"/>
        <end position="52"/>
    </location>
</feature>
<gene>
    <name evidence="2" type="ORF">CASFOL_003013</name>
</gene>
<dbReference type="SUPFAM" id="SSF81383">
    <property type="entry name" value="F-box domain"/>
    <property type="match status" value="1"/>
</dbReference>
<protein>
    <recommendedName>
        <fullName evidence="1">F-box domain-containing protein</fullName>
    </recommendedName>
</protein>
<dbReference type="InterPro" id="IPR044809">
    <property type="entry name" value="AUF1-like"/>
</dbReference>
<sequence length="335" mass="37725">MNSSCQDLFDRLPDDVVLSIFDKLQDAKSLCLSMSVCKRFHSIAPQVINIYLPVPHKKPGLADHETQKNSIKNLLLKTLLKPFHLISQMIKPKPKNEEQDLDFYSHYVPNQILKPFEQIRALHLKLPCQKPGSKLKPGKNSALLKWKADFGRELRSCVILGAQSWSECSPEQSDSKESRFLSEDELKVRIVWTISCLIAASARHYLVGEAVRALEKVENVEVSDESNQGRLCMNKDEILEMREMKGKGGDEVLEYRSRIPALRMNMWFLERVEAAGKVMEGATLVVIRPTGGGRGAGLSDSDMVAGAFGEEEGIDEAVRKLMVTKKCYTLEMNAF</sequence>
<dbReference type="PANTHER" id="PTHR31215">
    <property type="entry name" value="OS05G0510400 PROTEIN-RELATED"/>
    <property type="match status" value="1"/>
</dbReference>